<reference evidence="8 9" key="1">
    <citation type="journal article" date="2022" name="Nat. Microbiol.">
        <title>RNA viromes from terrestrial sites across China expand environmental viral diversity.</title>
        <authorList>
            <person name="Chiapello M."/>
            <person name="Rodriguez-Romero J."/>
            <person name="Ayllon M.A."/>
            <person name="Turina M."/>
        </authorList>
    </citation>
    <scope>NUCLEOTIDE SEQUENCE [LARGE SCALE GENOMIC DNA]</scope>
    <source>
        <strain evidence="8">R9-k141_335880</strain>
    </source>
</reference>
<evidence type="ECO:0000256" key="3">
    <source>
        <dbReference type="ARBA" id="ARBA00022804"/>
    </source>
</evidence>
<evidence type="ECO:0000256" key="4">
    <source>
        <dbReference type="ARBA" id="ARBA00022844"/>
    </source>
</evidence>
<dbReference type="InterPro" id="IPR005563">
    <property type="entry name" value="A_protein"/>
</dbReference>
<evidence type="ECO:0000313" key="9">
    <source>
        <dbReference type="Proteomes" id="UP001059289"/>
    </source>
</evidence>
<organism evidence="8 9">
    <name type="scientific">Leviviridae sp</name>
    <dbReference type="NCBI Taxonomy" id="2027243"/>
    <lineage>
        <taxon>Viruses</taxon>
        <taxon>Riboviria</taxon>
        <taxon>Orthornavirae</taxon>
        <taxon>Lenarviricota</taxon>
        <taxon>Leviviricetes</taxon>
        <taxon>Norzivirales</taxon>
        <taxon>Fiersviridae</taxon>
    </lineage>
</organism>
<evidence type="ECO:0000256" key="5">
    <source>
        <dbReference type="ARBA" id="ARBA00023104"/>
    </source>
</evidence>
<evidence type="ECO:0000256" key="7">
    <source>
        <dbReference type="ARBA" id="ARBA00035110"/>
    </source>
</evidence>
<dbReference type="Proteomes" id="UP001059289">
    <property type="component" value="Segment"/>
</dbReference>
<keyword evidence="4" id="KW-0946">Virion</keyword>
<name>A0ABY3SSK0_9VIRU</name>
<evidence type="ECO:0000313" key="8">
    <source>
        <dbReference type="EMBL" id="UJQ85477.1"/>
    </source>
</evidence>
<evidence type="ECO:0000256" key="1">
    <source>
        <dbReference type="ARBA" id="ARBA00004328"/>
    </source>
</evidence>
<sequence length="371" mass="41012">MVSRHRNVTVQFPAGGFTQKWIAGVPQTPIVSGATGTQQYADCVDVTGSPGADHPLSIEKRLITYEPYNGYLPDAANANRLWMSNWISIQQTSSYGHASLPTPTTFNAASFLARVSPGAHQVETLENLVDIKDLPKLVKLAGDTILKRGAGAYLTWQFGWKPLISDVKKLLDFSARVDKKVRELHALYDNGGVHRRRTIDKDTVSATSTALVQSSGSASITVKTNRFTQRTRWATTRFVPTTLPPKDETEYRRRAIQIVYGLDLAPATIWEALPWSWMVDWFTNVGDYLVAYNNVCPVKATPPCLMTYTRTDASVVRTDTYSNVTGGTATAVTETKLRSVQTPTLTASIPFLTGRQLSILGALFIQRHRAF</sequence>
<keyword evidence="2" id="KW-0945">Host-virus interaction</keyword>
<proteinExistence type="inferred from homology"/>
<keyword evidence="5" id="KW-1175">Viral attachment to host cell pilus</keyword>
<keyword evidence="9" id="KW-1185">Reference proteome</keyword>
<dbReference type="Pfam" id="PF03863">
    <property type="entry name" value="Phage_mat-A"/>
    <property type="match status" value="1"/>
</dbReference>
<protein>
    <submittedName>
        <fullName evidence="8">Maturation protein</fullName>
    </submittedName>
</protein>
<accession>A0ABY3SSK0</accession>
<dbReference type="EMBL" id="MZ679678">
    <property type="protein sequence ID" value="UJQ85477.1"/>
    <property type="molecule type" value="Genomic_RNA"/>
</dbReference>
<comment type="subcellular location">
    <subcellularLocation>
        <location evidence="1">Virion</location>
    </subcellularLocation>
</comment>
<comment type="similarity">
    <text evidence="7">Belongs to the Leviviricetes maturation protein family.</text>
</comment>
<evidence type="ECO:0000256" key="2">
    <source>
        <dbReference type="ARBA" id="ARBA00022581"/>
    </source>
</evidence>
<keyword evidence="3" id="KW-1161">Viral attachment to host cell</keyword>
<evidence type="ECO:0000256" key="6">
    <source>
        <dbReference type="ARBA" id="ARBA00023296"/>
    </source>
</evidence>
<keyword evidence="6" id="KW-1160">Virus entry into host cell</keyword>